<feature type="region of interest" description="Disordered" evidence="3">
    <location>
        <begin position="720"/>
        <end position="756"/>
    </location>
</feature>
<feature type="region of interest" description="Disordered" evidence="3">
    <location>
        <begin position="780"/>
        <end position="872"/>
    </location>
</feature>
<dbReference type="InterPro" id="IPR011009">
    <property type="entry name" value="Kinase-like_dom_sf"/>
</dbReference>
<dbReference type="PROSITE" id="PS50011">
    <property type="entry name" value="PROTEIN_KINASE_DOM"/>
    <property type="match status" value="1"/>
</dbReference>
<dbReference type="InterPro" id="IPR000719">
    <property type="entry name" value="Prot_kinase_dom"/>
</dbReference>
<dbReference type="Proteomes" id="UP000722791">
    <property type="component" value="Unassembled WGS sequence"/>
</dbReference>
<dbReference type="OrthoDB" id="4062651at2759"/>
<feature type="region of interest" description="Disordered" evidence="3">
    <location>
        <begin position="1213"/>
        <end position="1237"/>
    </location>
</feature>
<feature type="compositionally biased region" description="Low complexity" evidence="3">
    <location>
        <begin position="389"/>
        <end position="402"/>
    </location>
</feature>
<keyword evidence="2" id="KW-0067">ATP-binding</keyword>
<dbReference type="PANTHER" id="PTHR24418">
    <property type="entry name" value="TYROSINE-PROTEIN KINASE"/>
    <property type="match status" value="1"/>
</dbReference>
<comment type="caution">
    <text evidence="4">The sequence shown here is derived from an EMBL/GenBank/DDBJ whole genome shotgun (WGS) entry which is preliminary data.</text>
</comment>
<dbReference type="GO" id="GO:0004713">
    <property type="term" value="F:protein tyrosine kinase activity"/>
    <property type="evidence" value="ECO:0007669"/>
    <property type="project" value="InterPro"/>
</dbReference>
<dbReference type="InterPro" id="IPR001245">
    <property type="entry name" value="Ser-Thr/Tyr_kinase_cat_dom"/>
</dbReference>
<protein>
    <submittedName>
        <fullName evidence="4">Uncharacterized protein</fullName>
    </submittedName>
</protein>
<evidence type="ECO:0000256" key="2">
    <source>
        <dbReference type="ARBA" id="ARBA00022840"/>
    </source>
</evidence>
<feature type="region of interest" description="Disordered" evidence="3">
    <location>
        <begin position="380"/>
        <end position="402"/>
    </location>
</feature>
<dbReference type="EMBL" id="BNCQ01000007">
    <property type="protein sequence ID" value="GIM00087.1"/>
    <property type="molecule type" value="Genomic_DNA"/>
</dbReference>
<feature type="region of interest" description="Disordered" evidence="3">
    <location>
        <begin position="222"/>
        <end position="249"/>
    </location>
</feature>
<keyword evidence="1" id="KW-0547">Nucleotide-binding</keyword>
<name>A0A8J4DDV4_9CHLO</name>
<accession>A0A8J4DDV4</accession>
<evidence type="ECO:0000256" key="3">
    <source>
        <dbReference type="SAM" id="MobiDB-lite"/>
    </source>
</evidence>
<proteinExistence type="predicted"/>
<dbReference type="SUPFAM" id="SSF56112">
    <property type="entry name" value="Protein kinase-like (PK-like)"/>
    <property type="match status" value="1"/>
</dbReference>
<reference evidence="4" key="1">
    <citation type="journal article" date="2021" name="Proc. Natl. Acad. Sci. U.S.A.">
        <title>Three genomes in the algal genus Volvox reveal the fate of a haploid sex-determining region after a transition to homothallism.</title>
        <authorList>
            <person name="Yamamoto K."/>
            <person name="Hamaji T."/>
            <person name="Kawai-Toyooka H."/>
            <person name="Matsuzaki R."/>
            <person name="Takahashi F."/>
            <person name="Nishimura Y."/>
            <person name="Kawachi M."/>
            <person name="Noguchi H."/>
            <person name="Minakuchi Y."/>
            <person name="Umen J.G."/>
            <person name="Toyoda A."/>
            <person name="Nozaki H."/>
        </authorList>
    </citation>
    <scope>NUCLEOTIDE SEQUENCE</scope>
    <source>
        <strain evidence="4">NIES-3785</strain>
    </source>
</reference>
<dbReference type="InterPro" id="IPR008266">
    <property type="entry name" value="Tyr_kinase_AS"/>
</dbReference>
<dbReference type="InterPro" id="IPR020635">
    <property type="entry name" value="Tyr_kinase_cat_dom"/>
</dbReference>
<dbReference type="SMART" id="SM00219">
    <property type="entry name" value="TyrKc"/>
    <property type="match status" value="1"/>
</dbReference>
<dbReference type="GO" id="GO:0005524">
    <property type="term" value="F:ATP binding"/>
    <property type="evidence" value="ECO:0007669"/>
    <property type="project" value="UniProtKB-KW"/>
</dbReference>
<dbReference type="InterPro" id="IPR050198">
    <property type="entry name" value="Non-receptor_tyrosine_kinases"/>
</dbReference>
<evidence type="ECO:0000256" key="1">
    <source>
        <dbReference type="ARBA" id="ARBA00022741"/>
    </source>
</evidence>
<sequence>MVRKLYVNFGRLCCGRIHVNAEENVHSRAESSVHAKGQLQQDELEAATCLNKGASLSVLTPSESTELQSKLKVPFTDLTFHALIGKGSFKQVYRGKWNNTNVAIVAMRRGGLVTEARLMQRLGAHPNLVQFYRWSTDHRGNEYIVVELVPFGSLDRVLAQFGRSLRNRSKLMMCEQICHAMCELVSEGVLHRDLAARNILVQAMQPVHVKVSDFGLARVSSQHQEPASSGGGDGGGCDDAPRDDSCKSMQLQQQRLRQAVKGGASLVPVRWSAPEILHERGCWSEKSDVYSYGVTMWEIFSNGAEPYANRSDIEAATAILNGDLLQRPKDCPHPVYALMQDCWRQDPAQRPSFRQIAAVFRRWREATMAAKAAISAGANKGIASGGGPAATAAAPGGRSPAAATEVRVGTGAAADSIITDDRHRLPILSDVAASTQPPGLPELFPLQPGHPVRGAAPGADAMAKTQASGGGGGGGSGYVDLASLWRGPESPMLVDPDGVPSAAACSPRPLPAILSGEVLQLNGQHLQCTPATVVTRASVPKVESKLSSRQPSPPQQLMLHQREAVPVTAGSGSTLNAVRLQDDATSAVPSGRSNGTCHFVEAHSYGAGIRNISPSKHHHNHRHHNGNIMCELPSSTHFTLAPQPSASAPAYGDTAKLDAVTDMVVDAGAGAPGTAMNSAAAARVDLLGSHPAAARALGSRPHKALLSVAPDSIGEIHRTRSVEAEALRPPSADSDGTQGQSRSPPRRPGGPGGSDAVIVTEALQCAQQPLYAQSTALAKGVGPADSCTGRGRSASDATGPRSRRLGAAATDGMAPQSQLHLQPDERLQRPLPEDDRMSPGEWGDRRPEGRGSPLRRNTPGENPSRPSPLRSSQIFVSELSRDKSGDGPQRKAADPSLLQATAATTTHPSSLAAEAGHAAAAAAAAAALGPPVAESSPGRRFIAASRYNGNGQDRLLRMVTDIPVEAVGTPLPADVGRRKGPALAAAAAVAAFNWRHTRNSVSAGADEPARGIRHALNTPGASSVSTGGGGAVAAAAAAAAAVISFGGGGGGGGGVGNGPCLCCSSGITLAQHWASLGPGATYGLCETCILSMEVETVIEPLLSGSTVHTTTINRVVSNFRDGGAASHCSGSSIQGHFTPPSTGGGMAAAAARSHSPLLLAGAATARAACHGQRRLSRLERQARSDVSETALELGLDSLQASIGAALRELPKEPNAQCSSSYGLPPGAQLPEEMRRCT</sequence>
<gene>
    <name evidence="4" type="ORF">Vretimale_5021</name>
</gene>
<dbReference type="Gene3D" id="1.10.510.10">
    <property type="entry name" value="Transferase(Phosphotransferase) domain 1"/>
    <property type="match status" value="2"/>
</dbReference>
<feature type="compositionally biased region" description="Basic and acidic residues" evidence="3">
    <location>
        <begin position="822"/>
        <end position="849"/>
    </location>
</feature>
<organism evidence="4 5">
    <name type="scientific">Volvox reticuliferus</name>
    <dbReference type="NCBI Taxonomy" id="1737510"/>
    <lineage>
        <taxon>Eukaryota</taxon>
        <taxon>Viridiplantae</taxon>
        <taxon>Chlorophyta</taxon>
        <taxon>core chlorophytes</taxon>
        <taxon>Chlorophyceae</taxon>
        <taxon>CS clade</taxon>
        <taxon>Chlamydomonadales</taxon>
        <taxon>Volvocaceae</taxon>
        <taxon>Volvox</taxon>
    </lineage>
</organism>
<dbReference type="CDD" id="cd00192">
    <property type="entry name" value="PTKc"/>
    <property type="match status" value="1"/>
</dbReference>
<evidence type="ECO:0000313" key="5">
    <source>
        <dbReference type="Proteomes" id="UP000722791"/>
    </source>
</evidence>
<dbReference type="Pfam" id="PF07714">
    <property type="entry name" value="PK_Tyr_Ser-Thr"/>
    <property type="match status" value="2"/>
</dbReference>
<dbReference type="PRINTS" id="PR00109">
    <property type="entry name" value="TYRKINASE"/>
</dbReference>
<evidence type="ECO:0000313" key="4">
    <source>
        <dbReference type="EMBL" id="GIM00087.1"/>
    </source>
</evidence>
<dbReference type="PROSITE" id="PS00109">
    <property type="entry name" value="PROTEIN_KINASE_TYR"/>
    <property type="match status" value="1"/>
</dbReference>
<dbReference type="AlphaFoldDB" id="A0A8J4DDV4"/>